<dbReference type="InterPro" id="IPR031512">
    <property type="entry name" value="DUF5096"/>
</dbReference>
<keyword evidence="3" id="KW-1185">Reference proteome</keyword>
<dbReference type="AlphaFoldDB" id="A0A0F9ZCB5"/>
<dbReference type="Proteomes" id="UP000034350">
    <property type="component" value="Unassembled WGS sequence"/>
</dbReference>
<dbReference type="OrthoDB" id="2195262at2759"/>
<dbReference type="RefSeq" id="XP_024331021.1">
    <property type="nucleotide sequence ID" value="XM_024474839.1"/>
</dbReference>
<protein>
    <recommendedName>
        <fullName evidence="1">DUF5096 domain-containing protein</fullName>
    </recommendedName>
</protein>
<evidence type="ECO:0000313" key="3">
    <source>
        <dbReference type="Proteomes" id="UP000034350"/>
    </source>
</evidence>
<proteinExistence type="predicted"/>
<dbReference type="EMBL" id="JPQZ01000026">
    <property type="protein sequence ID" value="KKO75279.1"/>
    <property type="molecule type" value="Genomic_DNA"/>
</dbReference>
<reference evidence="2 3" key="1">
    <citation type="journal article" date="2015" name="Environ. Microbiol.">
        <title>Genome analyses suggest the presence of polyploidy and recent human-driven expansions in eight global populations of the honeybee pathogen Nosema ceranae.</title>
        <authorList>
            <person name="Pelin A."/>
            <person name="Selman M."/>
            <person name="Aris-Brosou S."/>
            <person name="Farinelli L."/>
            <person name="Corradi N."/>
        </authorList>
    </citation>
    <scope>NUCLEOTIDE SEQUENCE [LARGE SCALE GENOMIC DNA]</scope>
    <source>
        <strain evidence="2 3">PA08 1199</strain>
    </source>
</reference>
<dbReference type="VEuPathDB" id="MicrosporidiaDB:G9O61_00g019360"/>
<accession>A0A0F9ZCB5</accession>
<organism evidence="2 3">
    <name type="scientific">Vairimorpha ceranae</name>
    <dbReference type="NCBI Taxonomy" id="40302"/>
    <lineage>
        <taxon>Eukaryota</taxon>
        <taxon>Fungi</taxon>
        <taxon>Fungi incertae sedis</taxon>
        <taxon>Microsporidia</taxon>
        <taxon>Nosematidae</taxon>
        <taxon>Vairimorpha</taxon>
    </lineage>
</organism>
<name>A0A0F9ZCB5_9MICR</name>
<evidence type="ECO:0000313" key="2">
    <source>
        <dbReference type="EMBL" id="KKO75279.1"/>
    </source>
</evidence>
<gene>
    <name evidence="2" type="ORF">AAJ76_2600041420</name>
</gene>
<dbReference type="GeneID" id="36319767"/>
<sequence>MEDFVGYRMKFRIHDKEVIGTLKCWNSDREEVIIKSDDKEEVVDIGDISDLEICELKEEKCKEVLKEQVDNSKEQTSVSKEMLKEQKDNRKEECIEQINISTEECTIQANTNLLNITPQLIPSIGIISLSQYYSFLNDCFTLYGPTKEEFCTSVSLSIFKVLKSRISSKEIMIKLGTNTLYNCIGYILGRLLLVKGYSVGIQEGKEDIEVQPYKFIFYNNFKENIVSNKVCVNLSEEYIENYDLVFGVNSKYPNCINLMLGCVIEECQNDGEGYLIDINASNKVYEKYKVRKIFDKTGIIRYHKKEDY</sequence>
<feature type="domain" description="DUF5096" evidence="1">
    <location>
        <begin position="127"/>
        <end position="300"/>
    </location>
</feature>
<dbReference type="OMA" id="ECTIQAN"/>
<dbReference type="VEuPathDB" id="MicrosporidiaDB:NCER_100320"/>
<evidence type="ECO:0000259" key="1">
    <source>
        <dbReference type="Pfam" id="PF17019"/>
    </source>
</evidence>
<dbReference type="Pfam" id="PF17019">
    <property type="entry name" value="DUF5096"/>
    <property type="match status" value="1"/>
</dbReference>
<dbReference type="VEuPathDB" id="MicrosporidiaDB:AAJ76_2600041420"/>
<comment type="caution">
    <text evidence="2">The sequence shown here is derived from an EMBL/GenBank/DDBJ whole genome shotgun (WGS) entry which is preliminary data.</text>
</comment>